<dbReference type="PANTHER" id="PTHR42944:SF1">
    <property type="entry name" value="ADENINE DNA GLYCOSYLASE"/>
    <property type="match status" value="1"/>
</dbReference>
<dbReference type="InterPro" id="IPR005760">
    <property type="entry name" value="A/G_AdeGlyc_MutY"/>
</dbReference>
<dbReference type="CDD" id="cd00056">
    <property type="entry name" value="ENDO3c"/>
    <property type="match status" value="1"/>
</dbReference>
<comment type="function">
    <text evidence="13">Adenine glycosylase active on G-A mispairs.</text>
</comment>
<dbReference type="NCBIfam" id="TIGR01084">
    <property type="entry name" value="mutY"/>
    <property type="match status" value="1"/>
</dbReference>
<protein>
    <recommendedName>
        <fullName evidence="4 13">Adenine DNA glycosylase</fullName>
        <ecNumber evidence="3 13">3.2.2.31</ecNumber>
    </recommendedName>
</protein>
<keyword evidence="5" id="KW-0004">4Fe-4S</keyword>
<dbReference type="Proteomes" id="UP000702964">
    <property type="component" value="Unassembled WGS sequence"/>
</dbReference>
<dbReference type="EC" id="3.2.2.31" evidence="3 13"/>
<dbReference type="InterPro" id="IPR003265">
    <property type="entry name" value="HhH-GPD_domain"/>
</dbReference>
<evidence type="ECO:0000256" key="3">
    <source>
        <dbReference type="ARBA" id="ARBA00012045"/>
    </source>
</evidence>
<dbReference type="Gene3D" id="1.10.1670.10">
    <property type="entry name" value="Helix-hairpin-Helix base-excision DNA repair enzymes (C-terminal)"/>
    <property type="match status" value="1"/>
</dbReference>
<dbReference type="CDD" id="cd03431">
    <property type="entry name" value="NUDIX_DNA_Glycosylase_C-MutY"/>
    <property type="match status" value="1"/>
</dbReference>
<keyword evidence="12 13" id="KW-0326">Glycosidase</keyword>
<keyword evidence="7 13" id="KW-0227">DNA damage</keyword>
<evidence type="ECO:0000256" key="8">
    <source>
        <dbReference type="ARBA" id="ARBA00022801"/>
    </source>
</evidence>
<comment type="caution">
    <text evidence="15">The sequence shown here is derived from an EMBL/GenBank/DDBJ whole genome shotgun (WGS) entry which is preliminary data.</text>
</comment>
<gene>
    <name evidence="15" type="ORF">G195_004612</name>
</gene>
<accession>A0A8J4SAP6</accession>
<dbReference type="GO" id="GO:0000287">
    <property type="term" value="F:magnesium ion binding"/>
    <property type="evidence" value="ECO:0007669"/>
    <property type="project" value="InterPro"/>
</dbReference>
<dbReference type="FunFam" id="1.10.340.30:FF:000002">
    <property type="entry name" value="Adenine DNA glycosylase"/>
    <property type="match status" value="1"/>
</dbReference>
<evidence type="ECO:0000259" key="14">
    <source>
        <dbReference type="SMART" id="SM00478"/>
    </source>
</evidence>
<evidence type="ECO:0000256" key="4">
    <source>
        <dbReference type="ARBA" id="ARBA00022023"/>
    </source>
</evidence>
<dbReference type="GO" id="GO:0006298">
    <property type="term" value="P:mismatch repair"/>
    <property type="evidence" value="ECO:0007669"/>
    <property type="project" value="TreeGrafter"/>
</dbReference>
<dbReference type="SUPFAM" id="SSF48150">
    <property type="entry name" value="DNA-glycosylase"/>
    <property type="match status" value="1"/>
</dbReference>
<dbReference type="InterPro" id="IPR037143">
    <property type="entry name" value="4-PPantetheinyl_Trfase_dom_sf"/>
</dbReference>
<dbReference type="GO" id="GO:0035485">
    <property type="term" value="F:adenine/guanine mispair binding"/>
    <property type="evidence" value="ECO:0007669"/>
    <property type="project" value="TreeGrafter"/>
</dbReference>
<dbReference type="AlphaFoldDB" id="A0A8J4SAP6"/>
<evidence type="ECO:0000313" key="16">
    <source>
        <dbReference type="Proteomes" id="UP000702964"/>
    </source>
</evidence>
<dbReference type="Gene3D" id="3.90.470.20">
    <property type="entry name" value="4'-phosphopantetheinyl transferase domain"/>
    <property type="match status" value="1"/>
</dbReference>
<name>A0A8J4SAP6_9STRA</name>
<evidence type="ECO:0000256" key="7">
    <source>
        <dbReference type="ARBA" id="ARBA00022763"/>
    </source>
</evidence>
<keyword evidence="11" id="KW-0234">DNA repair</keyword>
<dbReference type="InterPro" id="IPR044298">
    <property type="entry name" value="MIG/MutY"/>
</dbReference>
<keyword evidence="8" id="KW-0378">Hydrolase</keyword>
<sequence length="497" mass="54720">MSFTDIEVLPDEKGRPVATLSAEAWERLQLPYGQQYDIHLSITHQTELAAAFAIVEQMEKTLPGSEHVNLLDWYMVNRRDLPWRRHNNPYFTWVSEIMLQQTRVDTVIPYFNRFIGNFPTVQALAEAPEEDVLKNWEGLGYYSRARNLQAAARQVMELHGGEMPQDKQAVFALKGVGPYTAGAILSIAFNQPQPAVDGNVMRVLSRYFLIDEDIMKGSTRVLMEELAGELIPEGRARDFNQALMELGALVCTPKAPHCLTCPVMEHCSGRIAGRELTLPVKTKAKPPRPEQRLVAIVEGRGAHRGRVLVRQRPATGLLARMWELPHVLAAPAAAGKAAGPLADEPAMALLAGSLWAEGFAARPEGLATHAEHVFSHIVWSLQVYKCTEQDQSNELPLIAAEARAAYDAQAAAKETTAPAQELNITDAANISGLLDEQGEPLSAFATSSPAHDVMTGKGDGLTYRWIGPEDMDKMAFPNIFLKLISSYFAGAYDGVNE</sequence>
<dbReference type="Pfam" id="PF14815">
    <property type="entry name" value="NUDIX_4"/>
    <property type="match status" value="1"/>
</dbReference>
<evidence type="ECO:0000313" key="15">
    <source>
        <dbReference type="EMBL" id="KAF4322486.1"/>
    </source>
</evidence>
<dbReference type="GO" id="GO:0034039">
    <property type="term" value="F:8-oxo-7,8-dihydroguanine DNA N-glycosylase activity"/>
    <property type="evidence" value="ECO:0007669"/>
    <property type="project" value="TreeGrafter"/>
</dbReference>
<dbReference type="InterPro" id="IPR023170">
    <property type="entry name" value="HhH_base_excis_C"/>
</dbReference>
<comment type="similarity">
    <text evidence="2 13">Belongs to the Nth/MutY family.</text>
</comment>
<dbReference type="Pfam" id="PF00730">
    <property type="entry name" value="HhH-GPD"/>
    <property type="match status" value="1"/>
</dbReference>
<dbReference type="SUPFAM" id="SSF55811">
    <property type="entry name" value="Nudix"/>
    <property type="match status" value="1"/>
</dbReference>
<dbReference type="GO" id="GO:0032357">
    <property type="term" value="F:oxidized purine DNA binding"/>
    <property type="evidence" value="ECO:0007669"/>
    <property type="project" value="TreeGrafter"/>
</dbReference>
<dbReference type="InterPro" id="IPR011257">
    <property type="entry name" value="DNA_glycosylase"/>
</dbReference>
<dbReference type="GO" id="GO:0008897">
    <property type="term" value="F:holo-[acyl-carrier-protein] synthase activity"/>
    <property type="evidence" value="ECO:0007669"/>
    <property type="project" value="InterPro"/>
</dbReference>
<organism evidence="15 16">
    <name type="scientific">Phytophthora kernoviae 00238/432</name>
    <dbReference type="NCBI Taxonomy" id="1284355"/>
    <lineage>
        <taxon>Eukaryota</taxon>
        <taxon>Sar</taxon>
        <taxon>Stramenopiles</taxon>
        <taxon>Oomycota</taxon>
        <taxon>Peronosporomycetes</taxon>
        <taxon>Peronosporales</taxon>
        <taxon>Peronosporaceae</taxon>
        <taxon>Phytophthora</taxon>
    </lineage>
</organism>
<dbReference type="InterPro" id="IPR029119">
    <property type="entry name" value="MutY_C"/>
</dbReference>
<reference evidence="15" key="2">
    <citation type="submission" date="2020-02" db="EMBL/GenBank/DDBJ databases">
        <authorList>
            <person name="Studholme D.J."/>
        </authorList>
    </citation>
    <scope>NUCLEOTIDE SEQUENCE</scope>
    <source>
        <strain evidence="15">00238/432</strain>
    </source>
</reference>
<evidence type="ECO:0000256" key="2">
    <source>
        <dbReference type="ARBA" id="ARBA00008343"/>
    </source>
</evidence>
<reference evidence="15" key="1">
    <citation type="journal article" date="2015" name="Genom Data">
        <title>Draft genome sequences of Phytophthora kernoviae and Phytophthora ramorum lineage EU2 from Scotland.</title>
        <authorList>
            <person name="Sambles C."/>
            <person name="Schlenzig A."/>
            <person name="O'Neill P."/>
            <person name="Grant M."/>
            <person name="Studholme D.J."/>
        </authorList>
    </citation>
    <scope>NUCLEOTIDE SEQUENCE</scope>
    <source>
        <strain evidence="15">00238/432</strain>
    </source>
</reference>
<proteinExistence type="inferred from homology"/>
<dbReference type="PANTHER" id="PTHR42944">
    <property type="entry name" value="ADENINE DNA GLYCOSYLASE"/>
    <property type="match status" value="1"/>
</dbReference>
<feature type="domain" description="HhH-GPD" evidence="14">
    <location>
        <begin position="98"/>
        <end position="249"/>
    </location>
</feature>
<evidence type="ECO:0000256" key="12">
    <source>
        <dbReference type="ARBA" id="ARBA00023295"/>
    </source>
</evidence>
<keyword evidence="6" id="KW-0479">Metal-binding</keyword>
<dbReference type="GO" id="GO:0000701">
    <property type="term" value="F:purine-specific mismatch base pair DNA N-glycosylase activity"/>
    <property type="evidence" value="ECO:0007669"/>
    <property type="project" value="UniProtKB-EC"/>
</dbReference>
<keyword evidence="10" id="KW-0411">Iron-sulfur</keyword>
<dbReference type="InterPro" id="IPR015797">
    <property type="entry name" value="NUDIX_hydrolase-like_dom_sf"/>
</dbReference>
<evidence type="ECO:0000256" key="13">
    <source>
        <dbReference type="RuleBase" id="RU365096"/>
    </source>
</evidence>
<dbReference type="SMART" id="SM00478">
    <property type="entry name" value="ENDO3c"/>
    <property type="match status" value="1"/>
</dbReference>
<evidence type="ECO:0000256" key="10">
    <source>
        <dbReference type="ARBA" id="ARBA00023014"/>
    </source>
</evidence>
<comment type="cofactor">
    <cofactor evidence="13">
        <name>[4Fe-4S] cluster</name>
        <dbReference type="ChEBI" id="CHEBI:49883"/>
    </cofactor>
    <text evidence="13">Binds 1 [4Fe-4S] cluster.</text>
</comment>
<dbReference type="GO" id="GO:0051539">
    <property type="term" value="F:4 iron, 4 sulfur cluster binding"/>
    <property type="evidence" value="ECO:0007669"/>
    <property type="project" value="UniProtKB-UniRule"/>
</dbReference>
<evidence type="ECO:0000256" key="11">
    <source>
        <dbReference type="ARBA" id="ARBA00023204"/>
    </source>
</evidence>
<dbReference type="Gene3D" id="3.90.79.10">
    <property type="entry name" value="Nucleoside Triphosphate Pyrophosphohydrolase"/>
    <property type="match status" value="1"/>
</dbReference>
<evidence type="ECO:0000256" key="9">
    <source>
        <dbReference type="ARBA" id="ARBA00023004"/>
    </source>
</evidence>
<comment type="catalytic activity">
    <reaction evidence="1 13">
        <text>Hydrolyzes free adenine bases from 7,8-dihydro-8-oxoguanine:adenine mismatched double-stranded DNA, leaving an apurinic site.</text>
        <dbReference type="EC" id="3.2.2.31"/>
    </reaction>
</comment>
<evidence type="ECO:0000256" key="5">
    <source>
        <dbReference type="ARBA" id="ARBA00022485"/>
    </source>
</evidence>
<dbReference type="Gene3D" id="1.10.340.30">
    <property type="entry name" value="Hypothetical protein, domain 2"/>
    <property type="match status" value="1"/>
</dbReference>
<evidence type="ECO:0000256" key="1">
    <source>
        <dbReference type="ARBA" id="ARBA00000843"/>
    </source>
</evidence>
<evidence type="ECO:0000256" key="6">
    <source>
        <dbReference type="ARBA" id="ARBA00022723"/>
    </source>
</evidence>
<dbReference type="EMBL" id="AOFI03000069">
    <property type="protein sequence ID" value="KAF4322486.1"/>
    <property type="molecule type" value="Genomic_DNA"/>
</dbReference>
<dbReference type="GO" id="GO:0006284">
    <property type="term" value="P:base-excision repair"/>
    <property type="evidence" value="ECO:0007669"/>
    <property type="project" value="UniProtKB-UniRule"/>
</dbReference>
<keyword evidence="9 13" id="KW-0408">Iron</keyword>